<dbReference type="EMBL" id="NSKB01000014">
    <property type="protein sequence ID" value="PAU74179.1"/>
    <property type="molecule type" value="Genomic_DNA"/>
</dbReference>
<accession>A0A2A2EP61</accession>
<organism evidence="2 3">
    <name type="scientific">Halomonas salipaludis</name>
    <dbReference type="NCBI Taxonomy" id="2032625"/>
    <lineage>
        <taxon>Bacteria</taxon>
        <taxon>Pseudomonadati</taxon>
        <taxon>Pseudomonadota</taxon>
        <taxon>Gammaproteobacteria</taxon>
        <taxon>Oceanospirillales</taxon>
        <taxon>Halomonadaceae</taxon>
        <taxon>Halomonas</taxon>
    </lineage>
</organism>
<dbReference type="InterPro" id="IPR029062">
    <property type="entry name" value="Class_I_gatase-like"/>
</dbReference>
<dbReference type="Pfam" id="PF00117">
    <property type="entry name" value="GATase"/>
    <property type="match status" value="1"/>
</dbReference>
<reference evidence="2 3" key="1">
    <citation type="submission" date="2017-08" db="EMBL/GenBank/DDBJ databases">
        <title>Halomonas alkalisoli sp. nov., isolated from saline alkaline soil.</title>
        <authorList>
            <person name="Wang D."/>
            <person name="Zhang G."/>
        </authorList>
    </citation>
    <scope>NUCLEOTIDE SEQUENCE [LARGE SCALE GENOMIC DNA]</scope>
    <source>
        <strain evidence="2 3">WRN001</strain>
    </source>
</reference>
<dbReference type="Proteomes" id="UP000217771">
    <property type="component" value="Unassembled WGS sequence"/>
</dbReference>
<dbReference type="PANTHER" id="PTHR42695:SF5">
    <property type="entry name" value="GLUTAMINE AMIDOTRANSFERASE YLR126C-RELATED"/>
    <property type="match status" value="1"/>
</dbReference>
<dbReference type="GO" id="GO:0016740">
    <property type="term" value="F:transferase activity"/>
    <property type="evidence" value="ECO:0007669"/>
    <property type="project" value="UniProtKB-KW"/>
</dbReference>
<proteinExistence type="predicted"/>
<dbReference type="InterPro" id="IPR044992">
    <property type="entry name" value="ChyE-like"/>
</dbReference>
<feature type="domain" description="Glutamine amidotransferase" evidence="1">
    <location>
        <begin position="43"/>
        <end position="174"/>
    </location>
</feature>
<gene>
    <name evidence="2" type="ORF">CK498_24160</name>
</gene>
<evidence type="ECO:0000259" key="1">
    <source>
        <dbReference type="Pfam" id="PF00117"/>
    </source>
</evidence>
<sequence>MHIYFLHHADHLGPARFADWLTGMGHSYNGCLLHRGEAPPRLEDCDALIVLDAPLDLAPPHADWLSRERKLIQRALKSGKPLLGVGFGAGLIAEGLGAIVSPGTYPELGFHRVTLAEDSPFDLPEQFEAFMCHRDIFGLPEGALPLGASTASPVQGFSWDGGRVVALQCHLEATEPSVRAHLDAQSGMATVANQRFVQPRDEILAEPRRFDQLASLLDRVLLDWLRSVPG</sequence>
<keyword evidence="2" id="KW-0808">Transferase</keyword>
<dbReference type="GO" id="GO:0005829">
    <property type="term" value="C:cytosol"/>
    <property type="evidence" value="ECO:0007669"/>
    <property type="project" value="TreeGrafter"/>
</dbReference>
<dbReference type="CDD" id="cd01741">
    <property type="entry name" value="GATase1_1"/>
    <property type="match status" value="1"/>
</dbReference>
<dbReference type="PANTHER" id="PTHR42695">
    <property type="entry name" value="GLUTAMINE AMIDOTRANSFERASE YLR126C-RELATED"/>
    <property type="match status" value="1"/>
</dbReference>
<name>A0A2A2EP61_9GAMM</name>
<comment type="caution">
    <text evidence="2">The sequence shown here is derived from an EMBL/GenBank/DDBJ whole genome shotgun (WGS) entry which is preliminary data.</text>
</comment>
<dbReference type="OrthoDB" id="9813383at2"/>
<dbReference type="AlphaFoldDB" id="A0A2A2EP61"/>
<dbReference type="RefSeq" id="WP_095623402.1">
    <property type="nucleotide sequence ID" value="NZ_NSKB01000014.1"/>
</dbReference>
<keyword evidence="3" id="KW-1185">Reference proteome</keyword>
<dbReference type="InterPro" id="IPR017926">
    <property type="entry name" value="GATASE"/>
</dbReference>
<keyword evidence="2" id="KW-0315">Glutamine amidotransferase</keyword>
<protein>
    <submittedName>
        <fullName evidence="2">Glutamine amidotransferase</fullName>
    </submittedName>
</protein>
<evidence type="ECO:0000313" key="2">
    <source>
        <dbReference type="EMBL" id="PAU74179.1"/>
    </source>
</evidence>
<dbReference type="SUPFAM" id="SSF52317">
    <property type="entry name" value="Class I glutamine amidotransferase-like"/>
    <property type="match status" value="1"/>
</dbReference>
<dbReference type="Gene3D" id="3.40.50.880">
    <property type="match status" value="1"/>
</dbReference>
<evidence type="ECO:0000313" key="3">
    <source>
        <dbReference type="Proteomes" id="UP000217771"/>
    </source>
</evidence>